<dbReference type="SUPFAM" id="SSF48498">
    <property type="entry name" value="Tetracyclin repressor-like, C-terminal domain"/>
    <property type="match status" value="1"/>
</dbReference>
<dbReference type="PROSITE" id="PS50977">
    <property type="entry name" value="HTH_TETR_2"/>
    <property type="match status" value="1"/>
</dbReference>
<dbReference type="InterPro" id="IPR039538">
    <property type="entry name" value="BetI_C"/>
</dbReference>
<evidence type="ECO:0000256" key="2">
    <source>
        <dbReference type="ARBA" id="ARBA00023015"/>
    </source>
</evidence>
<accession>A0A9W3K560</accession>
<feature type="DNA-binding region" description="H-T-H motif" evidence="5">
    <location>
        <begin position="45"/>
        <end position="64"/>
    </location>
</feature>
<dbReference type="NCBIfam" id="NF001978">
    <property type="entry name" value="PRK00767.1"/>
    <property type="match status" value="1"/>
</dbReference>
<dbReference type="SUPFAM" id="SSF46689">
    <property type="entry name" value="Homeodomain-like"/>
    <property type="match status" value="1"/>
</dbReference>
<dbReference type="PANTHER" id="PTHR30055">
    <property type="entry name" value="HTH-TYPE TRANSCRIPTIONAL REGULATOR RUTR"/>
    <property type="match status" value="1"/>
</dbReference>
<dbReference type="PRINTS" id="PR00455">
    <property type="entry name" value="HTHTETR"/>
</dbReference>
<evidence type="ECO:0000256" key="4">
    <source>
        <dbReference type="ARBA" id="ARBA00023163"/>
    </source>
</evidence>
<dbReference type="PANTHER" id="PTHR30055:SF234">
    <property type="entry name" value="HTH-TYPE TRANSCRIPTIONAL REGULATOR BETI"/>
    <property type="match status" value="1"/>
</dbReference>
<dbReference type="GO" id="GO:0000976">
    <property type="term" value="F:transcription cis-regulatory region binding"/>
    <property type="evidence" value="ECO:0007669"/>
    <property type="project" value="TreeGrafter"/>
</dbReference>
<dbReference type="PROSITE" id="PS01081">
    <property type="entry name" value="HTH_TETR_1"/>
    <property type="match status" value="1"/>
</dbReference>
<organism evidence="7 8">
    <name type="scientific">Burkholderia cepacia GG4</name>
    <dbReference type="NCBI Taxonomy" id="1009846"/>
    <lineage>
        <taxon>Bacteria</taxon>
        <taxon>Pseudomonadati</taxon>
        <taxon>Pseudomonadota</taxon>
        <taxon>Betaproteobacteria</taxon>
        <taxon>Burkholderiales</taxon>
        <taxon>Burkholderiaceae</taxon>
        <taxon>Burkholderia</taxon>
        <taxon>Burkholderia cepacia complex</taxon>
    </lineage>
</organism>
<dbReference type="InterPro" id="IPR009057">
    <property type="entry name" value="Homeodomain-like_sf"/>
</dbReference>
<dbReference type="InterPro" id="IPR036271">
    <property type="entry name" value="Tet_transcr_reg_TetR-rel_C_sf"/>
</dbReference>
<proteinExistence type="predicted"/>
<dbReference type="Pfam" id="PF00440">
    <property type="entry name" value="TetR_N"/>
    <property type="match status" value="1"/>
</dbReference>
<sequence length="225" mass="25844">MNDSSARTTQPDSRKDDAVQYEGMRYKLIESTLEVVGQVGLENLTIRKVSEHAGVSVGLVHHHFENKGDLVYKTFVYLIRRVREQLTAGRRGIDEPVARMKFTADMCFSDEVLSPGAANVWPHMWSSSAHDVEVRRLCTAFSRRLRSNFVHDLRQAGCDNTMAYIWAVQAMALVHGLWIEHRVSETITIDEVMGIFHGMIEDATRQIWRQNMSRSLQRTTERRLP</sequence>
<evidence type="ECO:0000256" key="3">
    <source>
        <dbReference type="ARBA" id="ARBA00023125"/>
    </source>
</evidence>
<dbReference type="Pfam" id="PF13977">
    <property type="entry name" value="TetR_C_6"/>
    <property type="match status" value="1"/>
</dbReference>
<feature type="domain" description="HTH tetR-type" evidence="6">
    <location>
        <begin position="22"/>
        <end position="82"/>
    </location>
</feature>
<dbReference type="EMBL" id="CP003775">
    <property type="protein sequence ID" value="AFQ51099.1"/>
    <property type="molecule type" value="Genomic_DNA"/>
</dbReference>
<protein>
    <submittedName>
        <fullName evidence="7">Transcriptional regulator, TetR family</fullName>
    </submittedName>
</protein>
<evidence type="ECO:0000313" key="8">
    <source>
        <dbReference type="Proteomes" id="UP000032866"/>
    </source>
</evidence>
<dbReference type="KEGG" id="bct:GEM_4710"/>
<name>A0A9W3K560_BURCE</name>
<dbReference type="InterPro" id="IPR050109">
    <property type="entry name" value="HTH-type_TetR-like_transc_reg"/>
</dbReference>
<reference evidence="7 8" key="1">
    <citation type="journal article" date="2012" name="J. Bacteriol.">
        <title>Complete Genome Sequence of Burkholderia sp. Strain GG4, a Betaproteobacterium That Reduces 3-Oxo-N-Acylhomoserine Lactones and Produces Different N-Acylhomoserine Lactones.</title>
        <authorList>
            <person name="Hong K.W."/>
            <person name="Koh C.L."/>
            <person name="Sam C.K."/>
            <person name="Yin W.F."/>
            <person name="Chan K.G."/>
        </authorList>
    </citation>
    <scope>NUCLEOTIDE SEQUENCE [LARGE SCALE GENOMIC DNA]</scope>
    <source>
        <strain evidence="7 8">GG4</strain>
    </source>
</reference>
<evidence type="ECO:0000259" key="6">
    <source>
        <dbReference type="PROSITE" id="PS50977"/>
    </source>
</evidence>
<keyword evidence="2" id="KW-0805">Transcription regulation</keyword>
<evidence type="ECO:0000256" key="1">
    <source>
        <dbReference type="ARBA" id="ARBA00022491"/>
    </source>
</evidence>
<evidence type="ECO:0000313" key="7">
    <source>
        <dbReference type="EMBL" id="AFQ51099.1"/>
    </source>
</evidence>
<dbReference type="GO" id="GO:0003700">
    <property type="term" value="F:DNA-binding transcription factor activity"/>
    <property type="evidence" value="ECO:0007669"/>
    <property type="project" value="TreeGrafter"/>
</dbReference>
<dbReference type="Proteomes" id="UP000032866">
    <property type="component" value="Chromosome 2"/>
</dbReference>
<keyword evidence="4" id="KW-0804">Transcription</keyword>
<dbReference type="RefSeq" id="WP_014899862.1">
    <property type="nucleotide sequence ID" value="NC_018514.1"/>
</dbReference>
<keyword evidence="3 5" id="KW-0238">DNA-binding</keyword>
<dbReference type="InterPro" id="IPR001647">
    <property type="entry name" value="HTH_TetR"/>
</dbReference>
<evidence type="ECO:0000256" key="5">
    <source>
        <dbReference type="PROSITE-ProRule" id="PRU00335"/>
    </source>
</evidence>
<dbReference type="AlphaFoldDB" id="A0A9W3K560"/>
<gene>
    <name evidence="7" type="ORF">GEM_4710</name>
</gene>
<keyword evidence="1" id="KW-0678">Repressor</keyword>
<dbReference type="InterPro" id="IPR023772">
    <property type="entry name" value="DNA-bd_HTH_TetR-type_CS"/>
</dbReference>
<dbReference type="Gene3D" id="1.10.357.10">
    <property type="entry name" value="Tetracycline Repressor, domain 2"/>
    <property type="match status" value="1"/>
</dbReference>